<evidence type="ECO:0000256" key="2">
    <source>
        <dbReference type="ARBA" id="ARBA00022490"/>
    </source>
</evidence>
<feature type="domain" description="Ciliary microtubule inner protein 2A-C-like" evidence="11">
    <location>
        <begin position="361"/>
        <end position="387"/>
    </location>
</feature>
<sequence length="420" mass="46634">VLREGLKKEGPSFETELNGPVRFCSPTCHFRASFGSAVARLYAAFSLPPGGRAALDPEWTDHPGPDSHHTSAPTPLSSLSPTSCLWLGLPALDTVSTHSPGAQLRETAQRNEGNFAWVLTAMASTFIPGLNPQNPHYIPGYTGHCPLLRFSMGQTYGQMTGQLLRGSPGLVRPPSHRTLLPPIRPPRSPEGPRKSLPVRRGHERLSSSMIPGYTGFVPQAQFIFAKNSSQVWAEALNDFTQWYGRQRSQELPKEAKGEKDVEKDQEPKLEAELETEKEPELGQEAEQKASPYSMDDRDPHKFFMSGFTGYVPRARFLFGSSFPVLSNQALQEFGQMKSGGRSQKDPKHLPSLSRTYPQNLGLVPKYGGYVPEYKFQFGRTYGHLTHDALGLSTIQKQLLAHPFAKKKDGLEGGRRHKERM</sequence>
<feature type="region of interest" description="Disordered" evidence="10">
    <location>
        <begin position="335"/>
        <end position="356"/>
    </location>
</feature>
<comment type="function">
    <text evidence="6">Microtubule inner protein (MIP) part of the dynein-decorated doublet microtubules (DMTs) in cilia axoneme, which is required for motile cilia beating.</text>
</comment>
<keyword evidence="3" id="KW-0969">Cilium</keyword>
<feature type="region of interest" description="Disordered" evidence="10">
    <location>
        <begin position="55"/>
        <end position="76"/>
    </location>
</feature>
<dbReference type="Proteomes" id="UP000308365">
    <property type="component" value="Unassembled WGS sequence"/>
</dbReference>
<evidence type="ECO:0000256" key="9">
    <source>
        <dbReference type="ARBA" id="ARBA00046435"/>
    </source>
</evidence>
<evidence type="ECO:0000256" key="1">
    <source>
        <dbReference type="ARBA" id="ARBA00004611"/>
    </source>
</evidence>
<feature type="compositionally biased region" description="Basic and acidic residues" evidence="10">
    <location>
        <begin position="59"/>
        <end position="69"/>
    </location>
</feature>
<evidence type="ECO:0000313" key="12">
    <source>
        <dbReference type="EMBL" id="TKC47793.1"/>
    </source>
</evidence>
<evidence type="ECO:0000256" key="8">
    <source>
        <dbReference type="ARBA" id="ARBA00041163"/>
    </source>
</evidence>
<dbReference type="Pfam" id="PF10629">
    <property type="entry name" value="CMI2B-like"/>
    <property type="match status" value="2"/>
</dbReference>
<feature type="non-terminal residue" evidence="12">
    <location>
        <position position="420"/>
    </location>
</feature>
<evidence type="ECO:0000256" key="5">
    <source>
        <dbReference type="ARBA" id="ARBA00023273"/>
    </source>
</evidence>
<name>A0A4U1FDP5_MONMO</name>
<protein>
    <recommendedName>
        <fullName evidence="8">Ciliary microtubule inner protein 2B</fullName>
    </recommendedName>
</protein>
<evidence type="ECO:0000256" key="10">
    <source>
        <dbReference type="SAM" id="MobiDB-lite"/>
    </source>
</evidence>
<dbReference type="EMBL" id="RWIC01000194">
    <property type="protein sequence ID" value="TKC47793.1"/>
    <property type="molecule type" value="Genomic_DNA"/>
</dbReference>
<comment type="caution">
    <text evidence="12">The sequence shown here is derived from an EMBL/GenBank/DDBJ whole genome shotgun (WGS) entry which is preliminary data.</text>
</comment>
<comment type="subcellular location">
    <subcellularLocation>
        <location evidence="1">Cytoplasm</location>
        <location evidence="1">Cytoskeleton</location>
        <location evidence="1">Flagellum axoneme</location>
    </subcellularLocation>
</comment>
<feature type="region of interest" description="Disordered" evidence="10">
    <location>
        <begin position="248"/>
        <end position="295"/>
    </location>
</feature>
<keyword evidence="4" id="KW-0206">Cytoskeleton</keyword>
<dbReference type="GO" id="GO:0015630">
    <property type="term" value="C:microtubule cytoskeleton"/>
    <property type="evidence" value="ECO:0007669"/>
    <property type="project" value="UniProtKB-ARBA"/>
</dbReference>
<gene>
    <name evidence="12" type="ORF">EI555_005071</name>
</gene>
<evidence type="ECO:0000256" key="7">
    <source>
        <dbReference type="ARBA" id="ARBA00035661"/>
    </source>
</evidence>
<feature type="domain" description="Ciliary microtubule inner protein 2A-C-like" evidence="11">
    <location>
        <begin position="134"/>
        <end position="164"/>
    </location>
</feature>
<dbReference type="GO" id="GO:0005929">
    <property type="term" value="C:cilium"/>
    <property type="evidence" value="ECO:0007669"/>
    <property type="project" value="UniProtKB-ARBA"/>
</dbReference>
<evidence type="ECO:0000256" key="3">
    <source>
        <dbReference type="ARBA" id="ARBA00022846"/>
    </source>
</evidence>
<proteinExistence type="inferred from homology"/>
<dbReference type="PANTHER" id="PTHR22146:SF8">
    <property type="entry name" value="PROTEIN FAM166B"/>
    <property type="match status" value="1"/>
</dbReference>
<feature type="compositionally biased region" description="Basic and acidic residues" evidence="10">
    <location>
        <begin position="248"/>
        <end position="280"/>
    </location>
</feature>
<evidence type="ECO:0000256" key="6">
    <source>
        <dbReference type="ARBA" id="ARBA00035003"/>
    </source>
</evidence>
<reference evidence="13" key="1">
    <citation type="journal article" date="2019" name="IScience">
        <title>Narwhal Genome Reveals Long-Term Low Genetic Diversity despite Current Large Abundance Size.</title>
        <authorList>
            <person name="Westbury M.V."/>
            <person name="Petersen B."/>
            <person name="Garde E."/>
            <person name="Heide-Jorgensen M.P."/>
            <person name="Lorenzen E.D."/>
        </authorList>
    </citation>
    <scope>NUCLEOTIDE SEQUENCE [LARGE SCALE GENOMIC DNA]</scope>
</reference>
<dbReference type="AlphaFoldDB" id="A0A4U1FDP5"/>
<accession>A0A4U1FDP5</accession>
<evidence type="ECO:0000259" key="11">
    <source>
        <dbReference type="Pfam" id="PF10629"/>
    </source>
</evidence>
<feature type="non-terminal residue" evidence="12">
    <location>
        <position position="1"/>
    </location>
</feature>
<organism evidence="12 13">
    <name type="scientific">Monodon monoceros</name>
    <name type="common">Narwhal</name>
    <name type="synonym">Ceratodon monodon</name>
    <dbReference type="NCBI Taxonomy" id="40151"/>
    <lineage>
        <taxon>Eukaryota</taxon>
        <taxon>Metazoa</taxon>
        <taxon>Chordata</taxon>
        <taxon>Craniata</taxon>
        <taxon>Vertebrata</taxon>
        <taxon>Euteleostomi</taxon>
        <taxon>Mammalia</taxon>
        <taxon>Eutheria</taxon>
        <taxon>Laurasiatheria</taxon>
        <taxon>Artiodactyla</taxon>
        <taxon>Whippomorpha</taxon>
        <taxon>Cetacea</taxon>
        <taxon>Odontoceti</taxon>
        <taxon>Monodontidae</taxon>
        <taxon>Monodon</taxon>
    </lineage>
</organism>
<feature type="region of interest" description="Disordered" evidence="10">
    <location>
        <begin position="166"/>
        <end position="200"/>
    </location>
</feature>
<dbReference type="InterPro" id="IPR018902">
    <property type="entry name" value="CMI2A-C-like_dom"/>
</dbReference>
<comment type="similarity">
    <text evidence="7">Belongs to the CIMIP2 family.</text>
</comment>
<keyword evidence="5" id="KW-0966">Cell projection</keyword>
<evidence type="ECO:0000256" key="4">
    <source>
        <dbReference type="ARBA" id="ARBA00023212"/>
    </source>
</evidence>
<comment type="subunit">
    <text evidence="9">Microtubule inner protein component of sperm flagellar doublet microtubules.</text>
</comment>
<keyword evidence="3" id="KW-0282">Flagellum</keyword>
<dbReference type="PANTHER" id="PTHR22146">
    <property type="entry name" value="CAT EYE SYNDROME CRITICAL REGION PROTEIN 6"/>
    <property type="match status" value="1"/>
</dbReference>
<evidence type="ECO:0000313" key="13">
    <source>
        <dbReference type="Proteomes" id="UP000308365"/>
    </source>
</evidence>
<keyword evidence="2" id="KW-0963">Cytoplasm</keyword>